<sequence length="158" mass="17434">GTLRRFPQKGRSCMDVAFHPPSPVATWLRSSRAASSGLSGIGFYNRPWCSYVQRFTILKESGEGIWSLENNSSGGFNCWSRNDLPCTAASPAVVCRVQAITIWSTTPWASSRHSSTSRPFGRCLGEFKRLKPVIYSTGHVCAIAREGPQRVGCFIVLF</sequence>
<dbReference type="EMBL" id="SNRW01012348">
    <property type="protein sequence ID" value="KAA6373944.1"/>
    <property type="molecule type" value="Genomic_DNA"/>
</dbReference>
<gene>
    <name evidence="1" type="ORF">EZS28_030528</name>
</gene>
<evidence type="ECO:0000313" key="2">
    <source>
        <dbReference type="Proteomes" id="UP000324800"/>
    </source>
</evidence>
<name>A0A5J4UUI9_9EUKA</name>
<reference evidence="1 2" key="1">
    <citation type="submission" date="2019-03" db="EMBL/GenBank/DDBJ databases">
        <title>Single cell metagenomics reveals metabolic interactions within the superorganism composed of flagellate Streblomastix strix and complex community of Bacteroidetes bacteria on its surface.</title>
        <authorList>
            <person name="Treitli S.C."/>
            <person name="Kolisko M."/>
            <person name="Husnik F."/>
            <person name="Keeling P."/>
            <person name="Hampl V."/>
        </authorList>
    </citation>
    <scope>NUCLEOTIDE SEQUENCE [LARGE SCALE GENOMIC DNA]</scope>
    <source>
        <strain evidence="1">ST1C</strain>
    </source>
</reference>
<feature type="non-terminal residue" evidence="1">
    <location>
        <position position="1"/>
    </location>
</feature>
<accession>A0A5J4UUI9</accession>
<evidence type="ECO:0000313" key="1">
    <source>
        <dbReference type="EMBL" id="KAA6373944.1"/>
    </source>
</evidence>
<proteinExistence type="predicted"/>
<protein>
    <submittedName>
        <fullName evidence="1">Uncharacterized protein</fullName>
    </submittedName>
</protein>
<comment type="caution">
    <text evidence="1">The sequence shown here is derived from an EMBL/GenBank/DDBJ whole genome shotgun (WGS) entry which is preliminary data.</text>
</comment>
<organism evidence="1 2">
    <name type="scientific">Streblomastix strix</name>
    <dbReference type="NCBI Taxonomy" id="222440"/>
    <lineage>
        <taxon>Eukaryota</taxon>
        <taxon>Metamonada</taxon>
        <taxon>Preaxostyla</taxon>
        <taxon>Oxymonadida</taxon>
        <taxon>Streblomastigidae</taxon>
        <taxon>Streblomastix</taxon>
    </lineage>
</organism>
<dbReference type="Proteomes" id="UP000324800">
    <property type="component" value="Unassembled WGS sequence"/>
</dbReference>
<dbReference type="AlphaFoldDB" id="A0A5J4UUI9"/>